<evidence type="ECO:0000313" key="2">
    <source>
        <dbReference type="EMBL" id="OHU93512.1"/>
    </source>
</evidence>
<keyword evidence="1" id="KW-0472">Membrane</keyword>
<dbReference type="AlphaFoldDB" id="A0A1S1MX75"/>
<reference evidence="2 3" key="1">
    <citation type="submission" date="2016-10" db="EMBL/GenBank/DDBJ databases">
        <title>Pseudoalteromonas amylolytica sp. nov., isolated from the surface seawater.</title>
        <authorList>
            <person name="Wu Y.-H."/>
            <person name="Cheng H."/>
            <person name="Jin X.-B."/>
            <person name="Wang C.-S."/>
            <person name="Xu X.-W."/>
        </authorList>
    </citation>
    <scope>NUCLEOTIDE SEQUENCE [LARGE SCALE GENOMIC DNA]</scope>
    <source>
        <strain evidence="2 3">JCM 12483</strain>
    </source>
</reference>
<keyword evidence="3" id="KW-1185">Reference proteome</keyword>
<sequence length="143" mass="16435">MRYLKKYIIPSVISGLLATIIATGITIYWTKSYEKERVIVDYQTRILRDVAGFRYILNFPDRPGYERFVSAFNQIPFAYSESPEVINKYNEFVKIRSNSGFSEEVSNQAFANIIFAMMDKLAIPRDKVGDSIVKQVFSVGNHS</sequence>
<evidence type="ECO:0000313" key="3">
    <source>
        <dbReference type="Proteomes" id="UP000180253"/>
    </source>
</evidence>
<feature type="transmembrane region" description="Helical" evidence="1">
    <location>
        <begin position="7"/>
        <end position="29"/>
    </location>
</feature>
<dbReference type="EMBL" id="MNAN01000037">
    <property type="protein sequence ID" value="OHU93512.1"/>
    <property type="molecule type" value="Genomic_DNA"/>
</dbReference>
<accession>A0A1S1MX75</accession>
<keyword evidence="1" id="KW-0812">Transmembrane</keyword>
<protein>
    <submittedName>
        <fullName evidence="2">Uncharacterized protein</fullName>
    </submittedName>
</protein>
<dbReference type="Proteomes" id="UP000180253">
    <property type="component" value="Unassembled WGS sequence"/>
</dbReference>
<evidence type="ECO:0000256" key="1">
    <source>
        <dbReference type="SAM" id="Phobius"/>
    </source>
</evidence>
<organism evidence="2 3">
    <name type="scientific">Pseudoalteromonas byunsanensis</name>
    <dbReference type="NCBI Taxonomy" id="327939"/>
    <lineage>
        <taxon>Bacteria</taxon>
        <taxon>Pseudomonadati</taxon>
        <taxon>Pseudomonadota</taxon>
        <taxon>Gammaproteobacteria</taxon>
        <taxon>Alteromonadales</taxon>
        <taxon>Pseudoalteromonadaceae</taxon>
        <taxon>Pseudoalteromonas</taxon>
    </lineage>
</organism>
<comment type="caution">
    <text evidence="2">The sequence shown here is derived from an EMBL/GenBank/DDBJ whole genome shotgun (WGS) entry which is preliminary data.</text>
</comment>
<dbReference type="RefSeq" id="WP_070993668.1">
    <property type="nucleotide sequence ID" value="NZ_CBCSHD010000019.1"/>
</dbReference>
<proteinExistence type="predicted"/>
<name>A0A1S1MX75_9GAMM</name>
<keyword evidence="1" id="KW-1133">Transmembrane helix</keyword>
<gene>
    <name evidence="2" type="ORF">BIW53_19360</name>
</gene>